<feature type="signal peptide" evidence="13">
    <location>
        <begin position="1"/>
        <end position="36"/>
    </location>
</feature>
<feature type="compositionally biased region" description="Acidic residues" evidence="12">
    <location>
        <begin position="349"/>
        <end position="361"/>
    </location>
</feature>
<evidence type="ECO:0000259" key="15">
    <source>
        <dbReference type="PROSITE" id="PS50026"/>
    </source>
</evidence>
<feature type="region of interest" description="Disordered" evidence="12">
    <location>
        <begin position="331"/>
        <end position="497"/>
    </location>
</feature>
<name>A0AAJ7X5T9_PETMA</name>
<keyword evidence="10" id="KW-0325">Glycoprotein</keyword>
<dbReference type="SUPFAM" id="SSF57196">
    <property type="entry name" value="EGF/Laminin"/>
    <property type="match status" value="2"/>
</dbReference>
<dbReference type="InterPro" id="IPR056612">
    <property type="entry name" value="FIBL-2_dom"/>
</dbReference>
<keyword evidence="7" id="KW-0677">Repeat</keyword>
<feature type="compositionally biased region" description="Basic and acidic residues" evidence="12">
    <location>
        <begin position="420"/>
        <end position="442"/>
    </location>
</feature>
<evidence type="ECO:0000313" key="17">
    <source>
        <dbReference type="RefSeq" id="XP_032822366.1"/>
    </source>
</evidence>
<dbReference type="Gene3D" id="2.10.25.10">
    <property type="entry name" value="Laminin"/>
    <property type="match status" value="10"/>
</dbReference>
<comment type="subcellular location">
    <subcellularLocation>
        <location evidence="1">Secreted</location>
        <location evidence="1">Extracellular space</location>
        <location evidence="1">Extracellular matrix</location>
    </subcellularLocation>
</comment>
<reference evidence="17" key="1">
    <citation type="submission" date="2025-08" db="UniProtKB">
        <authorList>
            <consortium name="RefSeq"/>
        </authorList>
    </citation>
    <scope>IDENTIFICATION</scope>
    <source>
        <tissue evidence="17">Sperm</tissue>
    </source>
</reference>
<dbReference type="KEGG" id="pmrn:116949319"/>
<feature type="compositionally biased region" description="Basic residues" evidence="12">
    <location>
        <begin position="410"/>
        <end position="419"/>
    </location>
</feature>
<dbReference type="Pfam" id="PF12662">
    <property type="entry name" value="cEGF"/>
    <property type="match status" value="3"/>
</dbReference>
<keyword evidence="3" id="KW-0964">Secreted</keyword>
<feature type="compositionally biased region" description="Basic and acidic residues" evidence="12">
    <location>
        <begin position="362"/>
        <end position="381"/>
    </location>
</feature>
<dbReference type="SMART" id="SM00179">
    <property type="entry name" value="EGF_CA"/>
    <property type="match status" value="10"/>
</dbReference>
<evidence type="ECO:0000256" key="8">
    <source>
        <dbReference type="ARBA" id="ARBA00022837"/>
    </source>
</evidence>
<comment type="similarity">
    <text evidence="2">Belongs to the fibulin family.</text>
</comment>
<keyword evidence="4" id="KW-0272">Extracellular matrix</keyword>
<dbReference type="FunFam" id="2.10.25.10:FF:000010">
    <property type="entry name" value="Pro-epidermal growth factor"/>
    <property type="match status" value="2"/>
</dbReference>
<dbReference type="InterPro" id="IPR001881">
    <property type="entry name" value="EGF-like_Ca-bd_dom"/>
</dbReference>
<keyword evidence="9" id="KW-1015">Disulfide bond</keyword>
<dbReference type="Pfam" id="PF24532">
    <property type="entry name" value="FIBL-2"/>
    <property type="match status" value="1"/>
</dbReference>
<dbReference type="GO" id="GO:0005509">
    <property type="term" value="F:calcium ion binding"/>
    <property type="evidence" value="ECO:0007669"/>
    <property type="project" value="InterPro"/>
</dbReference>
<evidence type="ECO:0000256" key="6">
    <source>
        <dbReference type="ARBA" id="ARBA00022729"/>
    </source>
</evidence>
<dbReference type="SMART" id="SM00104">
    <property type="entry name" value="ANATO"/>
    <property type="match status" value="2"/>
</dbReference>
<dbReference type="SMART" id="SM00181">
    <property type="entry name" value="EGF"/>
    <property type="match status" value="10"/>
</dbReference>
<gene>
    <name evidence="17" type="primary">FBLN2</name>
</gene>
<dbReference type="PROSITE" id="PS00010">
    <property type="entry name" value="ASX_HYDROXYL"/>
    <property type="match status" value="3"/>
</dbReference>
<dbReference type="InterPro" id="IPR049883">
    <property type="entry name" value="NOTCH1_EGF-like"/>
</dbReference>
<dbReference type="Proteomes" id="UP001318040">
    <property type="component" value="Chromosome 36"/>
</dbReference>
<organism evidence="16 17">
    <name type="scientific">Petromyzon marinus</name>
    <name type="common">Sea lamprey</name>
    <dbReference type="NCBI Taxonomy" id="7757"/>
    <lineage>
        <taxon>Eukaryota</taxon>
        <taxon>Metazoa</taxon>
        <taxon>Chordata</taxon>
        <taxon>Craniata</taxon>
        <taxon>Vertebrata</taxon>
        <taxon>Cyclostomata</taxon>
        <taxon>Hyperoartia</taxon>
        <taxon>Petromyzontiformes</taxon>
        <taxon>Petromyzontidae</taxon>
        <taxon>Petromyzon</taxon>
    </lineage>
</organism>
<dbReference type="FunFam" id="2.10.25.10:FF:000038">
    <property type="entry name" value="Fibrillin 2"/>
    <property type="match status" value="1"/>
</dbReference>
<evidence type="ECO:0000256" key="1">
    <source>
        <dbReference type="ARBA" id="ARBA00004498"/>
    </source>
</evidence>
<feature type="domain" description="Anaphylatoxin-like" evidence="14">
    <location>
        <begin position="586"/>
        <end position="618"/>
    </location>
</feature>
<dbReference type="InterPro" id="IPR000152">
    <property type="entry name" value="EGF-type_Asp/Asn_hydroxyl_site"/>
</dbReference>
<feature type="chain" id="PRO_5042511186" evidence="13">
    <location>
        <begin position="37"/>
        <end position="1243"/>
    </location>
</feature>
<feature type="domain" description="Anaphylatoxin-like" evidence="14">
    <location>
        <begin position="509"/>
        <end position="545"/>
    </location>
</feature>
<dbReference type="Pfam" id="PF22914">
    <property type="entry name" value="Fibulin_C"/>
    <property type="match status" value="1"/>
</dbReference>
<evidence type="ECO:0000256" key="10">
    <source>
        <dbReference type="ARBA" id="ARBA00023180"/>
    </source>
</evidence>
<feature type="compositionally biased region" description="Pro residues" evidence="12">
    <location>
        <begin position="470"/>
        <end position="491"/>
    </location>
</feature>
<dbReference type="InterPro" id="IPR052080">
    <property type="entry name" value="vWF_C/EGF_Fibrillin"/>
</dbReference>
<proteinExistence type="inferred from homology"/>
<keyword evidence="8" id="KW-0106">Calcium</keyword>
<evidence type="ECO:0000256" key="13">
    <source>
        <dbReference type="SAM" id="SignalP"/>
    </source>
</evidence>
<dbReference type="InterPro" id="IPR026823">
    <property type="entry name" value="cEGF"/>
</dbReference>
<evidence type="ECO:0000259" key="14">
    <source>
        <dbReference type="PROSITE" id="PS01178"/>
    </source>
</evidence>
<dbReference type="FunFam" id="2.10.25.10:FF:000341">
    <property type="entry name" value="Fibulin 2"/>
    <property type="match status" value="1"/>
</dbReference>
<feature type="domain" description="EGF-like" evidence="15">
    <location>
        <begin position="904"/>
        <end position="946"/>
    </location>
</feature>
<keyword evidence="5 11" id="KW-0245">EGF-like domain</keyword>
<comment type="caution">
    <text evidence="11">Lacks conserved residue(s) required for the propagation of feature annotation.</text>
</comment>
<feature type="domain" description="EGF-like" evidence="15">
    <location>
        <begin position="989"/>
        <end position="1023"/>
    </location>
</feature>
<evidence type="ECO:0000313" key="16">
    <source>
        <dbReference type="Proteomes" id="UP001318040"/>
    </source>
</evidence>
<dbReference type="RefSeq" id="XP_032822366.1">
    <property type="nucleotide sequence ID" value="XM_032966475.1"/>
</dbReference>
<sequence>MRSQPRQPAGPLVGAALSLLLLHLLVLPSAFRPCCALALGDSADGDGGGDGVRAGGPALGGGGGGDCTGVECVEDERCVEETLEPGACCATCLRHGCACRGYQYYDCVAAGFTNGKVPEGASYFVDDGSTECRCPAGGGSIDCRFMPCPELPSGCVDVRAPPDACPECARLGCLAPDGREYGAGFTVRLRGCGVCHCPDAGGELLCYPEPGCRSGGDGTERGGDGGGGGHDRDGDDKSSSDGRNGGGHTGGASPAGRASQASAERLPPLVLPLYKGGTAPDGEPRGAVESVTPTPEPPVPAGGLNDSGDGGHASQTSLRYSPTPASVILPLHGDGTTAPRMQAQHGGDGGEDGQSVEEEEEAGRVEEKTTALERGRNRTFSEKVGAVKAGNKEASRPSSKPSPKSPSKFKATKAPKRSRANGEKHLLEARRGDLHDARERKAGAPGNKRKQAEARAQLEARGQRGTWRPMRPPPPPTGAPRPEVTAPPPSGASPAVLPVSSPEELIHSCCAAGQQWAAETGRCGNIPMSGEQGADDCRVAQEQCCSAFLHDANCQAGVVAARGGGTCASLANDVCEANLYKQCCDCCSLGMRARIRGHGCGDVPALGHACSRAFRGCCEEAQNLIPPPGEGAGPRRPRQPETATDAQAPAGGAGFGDTGAGAADDLDECTLYPGQLCQQLCVNTAGSYRCACFPHHRLQADGRSCLPDNEDRGDRLELHQGQNHVDRCQGGGPCSQQCHDTGLAPVCSCFAGHELKEDGHTCQDVNECLVESHTCLPGQRCVNTVGSFLCERDVPCVPGFQMGFDNQCMDVDECLTGSHSCDPSTECQNTQGSFLCRSRNHCGEGFTKDLVGNCADIDECSSGSAPCRPGFNCINTVGSFTCQRTLILCGRGYHASPDGVRCVDVDECSTGVHTCGEDQFCQNAPGTYRCDCRTGYEFDVRTRACVDVNECWKYPGRLCAQTCENTEGSFQCSCGEGFRLAADGKNCEDIDECSSGLCSQECSNTYGSFQCYCLQGYELSTADHTTCQDVDECSLPEAEGLCAFRCVNTEGSFQCECPDSGYTLSPNGRGCRDVDECALGSHNCSSDQTCYNIQGSFRCLSYDCPPNYRRASDTRCERISCHDYLGCADAPARITHYALTFPDSVRTPANIFRIGPSPAFVGDSILLSIPSGNELGYFATRKLNSHTGVVLLRRPVVGGAHDFLLEAEMKLFRQGTVTSFVAKIFVFITTSPFPTHTTTYFLE</sequence>
<dbReference type="GO" id="GO:0005576">
    <property type="term" value="C:extracellular region"/>
    <property type="evidence" value="ECO:0007669"/>
    <property type="project" value="InterPro"/>
</dbReference>
<evidence type="ECO:0000256" key="7">
    <source>
        <dbReference type="ARBA" id="ARBA00022737"/>
    </source>
</evidence>
<feature type="compositionally biased region" description="Low complexity" evidence="12">
    <location>
        <begin position="396"/>
        <end position="409"/>
    </location>
</feature>
<dbReference type="PROSITE" id="PS01187">
    <property type="entry name" value="EGF_CA"/>
    <property type="match status" value="3"/>
</dbReference>
<keyword evidence="16" id="KW-1185">Reference proteome</keyword>
<dbReference type="PANTHER" id="PTHR47333">
    <property type="entry name" value="VON WILLEBRAND FACTOR C AND EGF DOMAIN-CONTAINING PROTEIN"/>
    <property type="match status" value="1"/>
</dbReference>
<dbReference type="InterPro" id="IPR000020">
    <property type="entry name" value="Anaphylatoxin/fibulin"/>
</dbReference>
<dbReference type="CDD" id="cd00054">
    <property type="entry name" value="EGF_CA"/>
    <property type="match status" value="6"/>
</dbReference>
<feature type="compositionally biased region" description="Basic and acidic residues" evidence="12">
    <location>
        <begin position="450"/>
        <end position="462"/>
    </location>
</feature>
<accession>A0AAJ7X5T9</accession>
<dbReference type="GO" id="GO:0071944">
    <property type="term" value="C:cell periphery"/>
    <property type="evidence" value="ECO:0007669"/>
    <property type="project" value="UniProtKB-ARBA"/>
</dbReference>
<dbReference type="FunFam" id="2.10.25.10:FF:000241">
    <property type="entry name" value="Fibulin-1"/>
    <property type="match status" value="1"/>
</dbReference>
<feature type="region of interest" description="Disordered" evidence="12">
    <location>
        <begin position="626"/>
        <end position="657"/>
    </location>
</feature>
<dbReference type="CTD" id="2199"/>
<dbReference type="AlphaFoldDB" id="A0AAJ7X5T9"/>
<evidence type="ECO:0000256" key="2">
    <source>
        <dbReference type="ARBA" id="ARBA00006127"/>
    </source>
</evidence>
<dbReference type="InterPro" id="IPR009030">
    <property type="entry name" value="Growth_fac_rcpt_cys_sf"/>
</dbReference>
<evidence type="ECO:0000256" key="9">
    <source>
        <dbReference type="ARBA" id="ARBA00023157"/>
    </source>
</evidence>
<dbReference type="PROSITE" id="PS01178">
    <property type="entry name" value="ANAPHYLATOXIN_2"/>
    <property type="match status" value="3"/>
</dbReference>
<dbReference type="GeneID" id="116949319"/>
<dbReference type="Pfam" id="PF07645">
    <property type="entry name" value="EGF_CA"/>
    <property type="match status" value="5"/>
</dbReference>
<dbReference type="SUPFAM" id="SSF57184">
    <property type="entry name" value="Growth factor receptor domain"/>
    <property type="match status" value="3"/>
</dbReference>
<evidence type="ECO:0000256" key="4">
    <source>
        <dbReference type="ARBA" id="ARBA00022530"/>
    </source>
</evidence>
<dbReference type="FunFam" id="2.10.25.10:FF:000005">
    <property type="entry name" value="Fibrillin 2"/>
    <property type="match status" value="1"/>
</dbReference>
<dbReference type="PROSITE" id="PS50026">
    <property type="entry name" value="EGF_3"/>
    <property type="match status" value="2"/>
</dbReference>
<protein>
    <submittedName>
        <fullName evidence="17">Fibulin-2</fullName>
    </submittedName>
</protein>
<dbReference type="FunFam" id="2.10.25.10:FF:000564">
    <property type="entry name" value="Fibulin 2"/>
    <property type="match status" value="1"/>
</dbReference>
<dbReference type="PANTHER" id="PTHR47333:SF4">
    <property type="entry name" value="EGF-LIKE DOMAIN-CONTAINING PROTEIN"/>
    <property type="match status" value="1"/>
</dbReference>
<feature type="domain" description="Anaphylatoxin-like" evidence="14">
    <location>
        <begin position="553"/>
        <end position="584"/>
    </location>
</feature>
<evidence type="ECO:0000256" key="5">
    <source>
        <dbReference type="ARBA" id="ARBA00022536"/>
    </source>
</evidence>
<dbReference type="InterPro" id="IPR000742">
    <property type="entry name" value="EGF"/>
</dbReference>
<dbReference type="FunFam" id="2.10.25.10:FF:000139">
    <property type="entry name" value="Fibulin-1"/>
    <property type="match status" value="1"/>
</dbReference>
<evidence type="ECO:0000256" key="12">
    <source>
        <dbReference type="SAM" id="MobiDB-lite"/>
    </source>
</evidence>
<dbReference type="InterPro" id="IPR018097">
    <property type="entry name" value="EGF_Ca-bd_CS"/>
</dbReference>
<keyword evidence="6 13" id="KW-0732">Signal</keyword>
<evidence type="ECO:0000256" key="11">
    <source>
        <dbReference type="PROSITE-ProRule" id="PRU00076"/>
    </source>
</evidence>
<evidence type="ECO:0000256" key="3">
    <source>
        <dbReference type="ARBA" id="ARBA00022525"/>
    </source>
</evidence>
<dbReference type="PROSITE" id="PS01186">
    <property type="entry name" value="EGF_2"/>
    <property type="match status" value="2"/>
</dbReference>
<feature type="region of interest" description="Disordered" evidence="12">
    <location>
        <begin position="217"/>
        <end position="319"/>
    </location>
</feature>
<dbReference type="PROSITE" id="PS01177">
    <property type="entry name" value="ANAPHYLATOXIN_1"/>
    <property type="match status" value="1"/>
</dbReference>
<dbReference type="InterPro" id="IPR055088">
    <property type="entry name" value="Fibulin_C"/>
</dbReference>
<feature type="compositionally biased region" description="Basic and acidic residues" evidence="12">
    <location>
        <begin position="218"/>
        <end position="240"/>
    </location>
</feature>